<evidence type="ECO:0000313" key="1">
    <source>
        <dbReference type="EMBL" id="QHS92818.1"/>
    </source>
</evidence>
<organism evidence="1">
    <name type="scientific">viral metagenome</name>
    <dbReference type="NCBI Taxonomy" id="1070528"/>
    <lineage>
        <taxon>unclassified sequences</taxon>
        <taxon>metagenomes</taxon>
        <taxon>organismal metagenomes</taxon>
    </lineage>
</organism>
<protein>
    <submittedName>
        <fullName evidence="1">Uncharacterized protein</fullName>
    </submittedName>
</protein>
<dbReference type="AlphaFoldDB" id="A0A6C0BN33"/>
<name>A0A6C0BN33_9ZZZZ</name>
<reference evidence="1" key="1">
    <citation type="journal article" date="2020" name="Nature">
        <title>Giant virus diversity and host interactions through global metagenomics.</title>
        <authorList>
            <person name="Schulz F."/>
            <person name="Roux S."/>
            <person name="Paez-Espino D."/>
            <person name="Jungbluth S."/>
            <person name="Walsh D.A."/>
            <person name="Denef V.J."/>
            <person name="McMahon K.D."/>
            <person name="Konstantinidis K.T."/>
            <person name="Eloe-Fadrosh E.A."/>
            <person name="Kyrpides N.C."/>
            <person name="Woyke T."/>
        </authorList>
    </citation>
    <scope>NUCLEOTIDE SEQUENCE</scope>
    <source>
        <strain evidence="1">GVMAG-M-3300017651-5</strain>
    </source>
</reference>
<sequence length="175" mass="19878">MNTLPSDILRREIAPSLQSRELLASRLNIPEFNEEYMSRYDDVLDEPEEIDAHVELMTSALQTLDAQTIERIVQAHEGIDNTLSDLIQRSIEALNPNLLRALNTFNEKAPRSIVGNNAVLSELYAALNDPMAPWTRSLLNVREFVTRGTDEYAVLNDNLRYLRGVLRSVVQSILE</sequence>
<proteinExistence type="predicted"/>
<dbReference type="EMBL" id="MN739192">
    <property type="protein sequence ID" value="QHS92818.1"/>
    <property type="molecule type" value="Genomic_DNA"/>
</dbReference>
<accession>A0A6C0BN33</accession>